<evidence type="ECO:0000313" key="2">
    <source>
        <dbReference type="EMBL" id="CCB88092.1"/>
    </source>
</evidence>
<protein>
    <submittedName>
        <fullName evidence="2">Uncharacterized protein</fullName>
    </submittedName>
</protein>
<feature type="transmembrane region" description="Helical" evidence="1">
    <location>
        <begin position="39"/>
        <end position="57"/>
    </location>
</feature>
<keyword evidence="1" id="KW-1133">Transmembrane helix</keyword>
<reference key="1">
    <citation type="journal article" date="2011" name="Mol. Biol. Evol.">
        <title>Unity in variety -- the pan-genome of the Chlamydiae.</title>
        <authorList>
            <person name="Collingro A."/>
            <person name="Tischler P."/>
            <person name="Weinmaier T."/>
            <person name="Penz T."/>
            <person name="Heinz E."/>
            <person name="Brunham R.C."/>
            <person name="Read T.D."/>
            <person name="Bavoil P.M."/>
            <person name="Sachse K."/>
            <person name="Kahane S."/>
            <person name="Friedman M.G."/>
            <person name="Rattei T."/>
            <person name="Myers G.S.A."/>
            <person name="Horn M."/>
        </authorList>
    </citation>
    <scope>NUCLEOTIDE SEQUENCE</scope>
    <source>
        <strain>Z</strain>
    </source>
</reference>
<feature type="transmembrane region" description="Helical" evidence="1">
    <location>
        <begin position="69"/>
        <end position="87"/>
    </location>
</feature>
<sequence length="338" mass="37916">MTAQVANLIKAIDTPYVKPEAEDLYDLSEGGNYSLHADFISWGMAFAFSLFVITKALPYMGWKDPLPLTLIDTLAIGAMGTTSATLTKRVVGFGKDEKTDVYAQRSYGDYLAFAGYVATALFVVPRVTQVAYETMTKVVWGTLLPPVLFNAHHTLSLNAMVENMVTKVKNIHKDYSAHHPKIMKLSEEKQKEIWGGMQALQLEPPKVIQNKDNPFFKDFHPTDHIFVHSDPKEYETSEWLKEKANTLLKAVNLSPLAPLKEADDLETELNLKKLNLVQLQWIVLSICYSSELKLSAADFNKLVKRAKEINDVDSTGLVDALKKAETVENLKLLVQLIK</sequence>
<dbReference type="Proteomes" id="UP000000496">
    <property type="component" value="Chromosome gsn.131"/>
</dbReference>
<keyword evidence="1" id="KW-0472">Membrane</keyword>
<name>F8L5V0_SIMNZ</name>
<gene>
    <name evidence="2" type="ordered locus">SNE_A02150</name>
</gene>
<evidence type="ECO:0000313" key="3">
    <source>
        <dbReference type="Proteomes" id="UP000000496"/>
    </source>
</evidence>
<organism evidence="2 3">
    <name type="scientific">Simkania negevensis (strain ATCC VR-1471 / DSM 27360 / Z)</name>
    <dbReference type="NCBI Taxonomy" id="331113"/>
    <lineage>
        <taxon>Bacteria</taxon>
        <taxon>Pseudomonadati</taxon>
        <taxon>Chlamydiota</taxon>
        <taxon>Chlamydiia</taxon>
        <taxon>Parachlamydiales</taxon>
        <taxon>Simkaniaceae</taxon>
        <taxon>Simkania</taxon>
    </lineage>
</organism>
<dbReference type="HOGENOM" id="CLU_821105_0_0_0"/>
<dbReference type="EMBL" id="FR872582">
    <property type="protein sequence ID" value="CCB88092.1"/>
    <property type="molecule type" value="Genomic_DNA"/>
</dbReference>
<dbReference type="AlphaFoldDB" id="F8L5V0"/>
<accession>F8L5V0</accession>
<keyword evidence="3" id="KW-1185">Reference proteome</keyword>
<keyword evidence="1" id="KW-0812">Transmembrane</keyword>
<evidence type="ECO:0000256" key="1">
    <source>
        <dbReference type="SAM" id="Phobius"/>
    </source>
</evidence>
<dbReference type="RefSeq" id="WP_013942559.1">
    <property type="nucleotide sequence ID" value="NC_015713.1"/>
</dbReference>
<reference evidence="2 3" key="2">
    <citation type="journal article" date="2011" name="Mol. Biol. Evol.">
        <title>Unity in variety--the pan-genome of the Chlamydiae.</title>
        <authorList>
            <person name="Collingro A."/>
            <person name="Tischler P."/>
            <person name="Weinmaier T."/>
            <person name="Penz T."/>
            <person name="Heinz E."/>
            <person name="Brunham R.C."/>
            <person name="Read T.D."/>
            <person name="Bavoil P.M."/>
            <person name="Sachse K."/>
            <person name="Kahane S."/>
            <person name="Friedman M.G."/>
            <person name="Rattei T."/>
            <person name="Myers G.S."/>
            <person name="Horn M."/>
        </authorList>
    </citation>
    <scope>NUCLEOTIDE SEQUENCE [LARGE SCALE GENOMIC DNA]</scope>
    <source>
        <strain evidence="3">ATCC VR-1471 / Z</strain>
    </source>
</reference>
<proteinExistence type="predicted"/>
<feature type="transmembrane region" description="Helical" evidence="1">
    <location>
        <begin position="107"/>
        <end position="127"/>
    </location>
</feature>
<dbReference type="STRING" id="331113.SNE_A02150"/>
<dbReference type="KEGG" id="sng:SNE_A02150"/>